<feature type="compositionally biased region" description="Polar residues" evidence="6">
    <location>
        <begin position="792"/>
        <end position="814"/>
    </location>
</feature>
<dbReference type="InterPro" id="IPR036864">
    <property type="entry name" value="Zn2-C6_fun-type_DNA-bd_sf"/>
</dbReference>
<dbReference type="PROSITE" id="PS00463">
    <property type="entry name" value="ZN2_CY6_FUNGAL_1"/>
    <property type="match status" value="1"/>
</dbReference>
<dbReference type="GO" id="GO:0000981">
    <property type="term" value="F:DNA-binding transcription factor activity, RNA polymerase II-specific"/>
    <property type="evidence" value="ECO:0007669"/>
    <property type="project" value="InterPro"/>
</dbReference>
<dbReference type="PANTHER" id="PTHR46910:SF37">
    <property type="entry name" value="ZN(II)2CYS6 TRANSCRIPTION FACTOR (EUROFUNG)"/>
    <property type="match status" value="1"/>
</dbReference>
<dbReference type="PANTHER" id="PTHR46910">
    <property type="entry name" value="TRANSCRIPTION FACTOR PDR1"/>
    <property type="match status" value="1"/>
</dbReference>
<dbReference type="Gene3D" id="4.10.240.10">
    <property type="entry name" value="Zn(2)-C6 fungal-type DNA-binding domain"/>
    <property type="match status" value="1"/>
</dbReference>
<evidence type="ECO:0000259" key="7">
    <source>
        <dbReference type="PROSITE" id="PS50048"/>
    </source>
</evidence>
<dbReference type="Pfam" id="PF00172">
    <property type="entry name" value="Zn_clus"/>
    <property type="match status" value="1"/>
</dbReference>
<dbReference type="EMBL" id="GG692402">
    <property type="protein sequence ID" value="EER30856.1"/>
    <property type="molecule type" value="Genomic_DNA"/>
</dbReference>
<dbReference type="eggNOG" id="ENOG502QZJZ">
    <property type="taxonomic scope" value="Eukaryota"/>
</dbReference>
<evidence type="ECO:0000313" key="9">
    <source>
        <dbReference type="Proteomes" id="UP000002037"/>
    </source>
</evidence>
<name>C5MGV4_CANTT</name>
<dbReference type="OrthoDB" id="3266505at2759"/>
<dbReference type="GO" id="GO:0005634">
    <property type="term" value="C:nucleus"/>
    <property type="evidence" value="ECO:0007669"/>
    <property type="project" value="UniProtKB-SubCell"/>
</dbReference>
<dbReference type="STRING" id="294747.C5MGV4"/>
<feature type="region of interest" description="Disordered" evidence="6">
    <location>
        <begin position="791"/>
        <end position="814"/>
    </location>
</feature>
<keyword evidence="3" id="KW-0238">DNA-binding</keyword>
<dbReference type="SMART" id="SM00066">
    <property type="entry name" value="GAL4"/>
    <property type="match status" value="1"/>
</dbReference>
<dbReference type="RefSeq" id="XP_002551010.1">
    <property type="nucleotide sequence ID" value="XM_002550964.1"/>
</dbReference>
<dbReference type="InterPro" id="IPR050987">
    <property type="entry name" value="AtrR-like"/>
</dbReference>
<keyword evidence="9" id="KW-1185">Reference proteome</keyword>
<keyword evidence="4" id="KW-0804">Transcription</keyword>
<keyword evidence="2" id="KW-0805">Transcription regulation</keyword>
<sequence length="905" mass="102643">MMESSEPFNPEFTQDGERRIRTKVACDYCRKRKSKCNGEQPCSKCIDRGRECAYTYVPKERKRRERKTTTNGSVRKKKQINDNNANIQQLTSRIGSLENLLGKLISRLGPSEQVAFAKELNTVADAELKEGQNNSEDSSGQDDDDDDDDKEEEDNYHENDEYHNDRDSDESENGLMIDRQVTDPKQLKDVMAPAENGCITTANIKRRLLQYFGSHALFYSISARSIEWLKARISNSSSTNMNDIFAPLKHVPLALNDAVQKSTTLLNKEGPVVIDKKIYFSLDEKSLIFEILDKYYNQLSLAPFLCEVSTIRELFQRYYLGVSRNDETIINAITYSDLLIMNISVVLCLANIPAGDEIESLLYPNLSSKSIIYLQNDMLNRLFDNAMECYDKVSRVCEGVRSVIALSLLTLYVDIVYVTDFHINYTIASILIRYAKEIGIHRVDSLVRDNEIDSCTKRKLWWFCEYLGVDITYRSGKPMLINMDDVTTLTELDEESFISIPTTLFFDNSYLKNANEIAANSRIHGPHYYFAYFLLMLSRIKAKAYRKIYSKLPSSINVQGLLTFVNEINDDLKIMNKLMLPETAPISKIEGGARYDENPFSCNQSLYNYYVVQIKMSYFAHLLAVNRVPFVKNFEIQDEGLVNYGNFSLSGARRMLEVAKDIQSFHIPNRLYSTILFYPMAAFCSLLGNCLVLPTTASSLDDSILICEATIAFFTSNGMSERMDTKRAIYDLLSRLLLRVLIDSMDKQAGINLYEKVPGLQNHISSLFTLFPEVFINGEDKMISLIPESPGRTYSSGSSPVTSQKYSNSEGGKYSAPSSATMVDHLDAHGVSRSPVTTTPGFNFNNENMMLMNGNYDLFNNVNFESILTDDALSNMFFNELNEFPNVFDNASTNNSNGYSESQGA</sequence>
<dbReference type="CDD" id="cd00067">
    <property type="entry name" value="GAL4"/>
    <property type="match status" value="1"/>
</dbReference>
<evidence type="ECO:0000256" key="6">
    <source>
        <dbReference type="SAM" id="MobiDB-lite"/>
    </source>
</evidence>
<feature type="compositionally biased region" description="Basic and acidic residues" evidence="6">
    <location>
        <begin position="156"/>
        <end position="166"/>
    </location>
</feature>
<dbReference type="Proteomes" id="UP000002037">
    <property type="component" value="Unassembled WGS sequence"/>
</dbReference>
<dbReference type="AlphaFoldDB" id="C5MGV4"/>
<dbReference type="HOGENOM" id="CLU_013659_0_0_1"/>
<proteinExistence type="predicted"/>
<dbReference type="PROSITE" id="PS50048">
    <property type="entry name" value="ZN2_CY6_FUNGAL_2"/>
    <property type="match status" value="1"/>
</dbReference>
<gene>
    <name evidence="8" type="ORF">CTRG_05308</name>
</gene>
<keyword evidence="5" id="KW-0539">Nucleus</keyword>
<dbReference type="KEGG" id="ctp:CTRG_05308"/>
<accession>C5MGV4</accession>
<dbReference type="CDD" id="cd12148">
    <property type="entry name" value="fungal_TF_MHR"/>
    <property type="match status" value="1"/>
</dbReference>
<dbReference type="InterPro" id="IPR001138">
    <property type="entry name" value="Zn2Cys6_DnaBD"/>
</dbReference>
<dbReference type="VEuPathDB" id="FungiDB:CTRG_05308"/>
<dbReference type="GO" id="GO:0008270">
    <property type="term" value="F:zinc ion binding"/>
    <property type="evidence" value="ECO:0007669"/>
    <property type="project" value="InterPro"/>
</dbReference>
<feature type="compositionally biased region" description="Acidic residues" evidence="6">
    <location>
        <begin position="139"/>
        <end position="155"/>
    </location>
</feature>
<dbReference type="GeneID" id="8299629"/>
<evidence type="ECO:0000256" key="2">
    <source>
        <dbReference type="ARBA" id="ARBA00023015"/>
    </source>
</evidence>
<feature type="domain" description="Zn(2)-C6 fungal-type" evidence="7">
    <location>
        <begin position="25"/>
        <end position="54"/>
    </location>
</feature>
<dbReference type="GO" id="GO:0003677">
    <property type="term" value="F:DNA binding"/>
    <property type="evidence" value="ECO:0007669"/>
    <property type="project" value="UniProtKB-KW"/>
</dbReference>
<reference evidence="8 9" key="1">
    <citation type="journal article" date="2009" name="Nature">
        <title>Evolution of pathogenicity and sexual reproduction in eight Candida genomes.</title>
        <authorList>
            <person name="Butler G."/>
            <person name="Rasmussen M.D."/>
            <person name="Lin M.F."/>
            <person name="Santos M.A."/>
            <person name="Sakthikumar S."/>
            <person name="Munro C.A."/>
            <person name="Rheinbay E."/>
            <person name="Grabherr M."/>
            <person name="Forche A."/>
            <person name="Reedy J.L."/>
            <person name="Agrafioti I."/>
            <person name="Arnaud M.B."/>
            <person name="Bates S."/>
            <person name="Brown A.J."/>
            <person name="Brunke S."/>
            <person name="Costanzo M.C."/>
            <person name="Fitzpatrick D.A."/>
            <person name="de Groot P.W."/>
            <person name="Harris D."/>
            <person name="Hoyer L.L."/>
            <person name="Hube B."/>
            <person name="Klis F.M."/>
            <person name="Kodira C."/>
            <person name="Lennard N."/>
            <person name="Logue M.E."/>
            <person name="Martin R."/>
            <person name="Neiman A.M."/>
            <person name="Nikolaou E."/>
            <person name="Quail M.A."/>
            <person name="Quinn J."/>
            <person name="Santos M.C."/>
            <person name="Schmitzberger F.F."/>
            <person name="Sherlock G."/>
            <person name="Shah P."/>
            <person name="Silverstein K.A."/>
            <person name="Skrzypek M.S."/>
            <person name="Soll D."/>
            <person name="Staggs R."/>
            <person name="Stansfield I."/>
            <person name="Stumpf M.P."/>
            <person name="Sudbery P.E."/>
            <person name="Srikantha T."/>
            <person name="Zeng Q."/>
            <person name="Berman J."/>
            <person name="Berriman M."/>
            <person name="Heitman J."/>
            <person name="Gow N.A."/>
            <person name="Lorenz M.C."/>
            <person name="Birren B.W."/>
            <person name="Kellis M."/>
            <person name="Cuomo C.A."/>
        </authorList>
    </citation>
    <scope>NUCLEOTIDE SEQUENCE [LARGE SCALE GENOMIC DNA]</scope>
    <source>
        <strain evidence="9">ATCC MYA-3404 / T1</strain>
    </source>
</reference>
<evidence type="ECO:0000256" key="5">
    <source>
        <dbReference type="ARBA" id="ARBA00023242"/>
    </source>
</evidence>
<evidence type="ECO:0000256" key="1">
    <source>
        <dbReference type="ARBA" id="ARBA00004123"/>
    </source>
</evidence>
<organism evidence="8 9">
    <name type="scientific">Candida tropicalis (strain ATCC MYA-3404 / T1)</name>
    <name type="common">Yeast</name>
    <dbReference type="NCBI Taxonomy" id="294747"/>
    <lineage>
        <taxon>Eukaryota</taxon>
        <taxon>Fungi</taxon>
        <taxon>Dikarya</taxon>
        <taxon>Ascomycota</taxon>
        <taxon>Saccharomycotina</taxon>
        <taxon>Pichiomycetes</taxon>
        <taxon>Debaryomycetaceae</taxon>
        <taxon>Candida/Lodderomyces clade</taxon>
        <taxon>Candida</taxon>
    </lineage>
</organism>
<protein>
    <recommendedName>
        <fullName evidence="7">Zn(2)-C6 fungal-type domain-containing protein</fullName>
    </recommendedName>
</protein>
<feature type="region of interest" description="Disordered" evidence="6">
    <location>
        <begin position="61"/>
        <end position="84"/>
    </location>
</feature>
<dbReference type="SUPFAM" id="SSF57701">
    <property type="entry name" value="Zn2/Cys6 DNA-binding domain"/>
    <property type="match status" value="1"/>
</dbReference>
<feature type="region of interest" description="Disordered" evidence="6">
    <location>
        <begin position="128"/>
        <end position="173"/>
    </location>
</feature>
<comment type="subcellular location">
    <subcellularLocation>
        <location evidence="1">Nucleus</location>
    </subcellularLocation>
</comment>
<evidence type="ECO:0000256" key="3">
    <source>
        <dbReference type="ARBA" id="ARBA00023125"/>
    </source>
</evidence>
<evidence type="ECO:0000313" key="8">
    <source>
        <dbReference type="EMBL" id="EER30856.1"/>
    </source>
</evidence>
<evidence type="ECO:0000256" key="4">
    <source>
        <dbReference type="ARBA" id="ARBA00023163"/>
    </source>
</evidence>